<evidence type="ECO:0000313" key="2">
    <source>
        <dbReference type="EMBL" id="GAA5813590.1"/>
    </source>
</evidence>
<reference evidence="2 3" key="1">
    <citation type="submission" date="2024-04" db="EMBL/GenBank/DDBJ databases">
        <title>genome sequences of Mucor flavus KT1a and Helicostylum pulchrum KT1b strains isolated from the surface of a dry-aged beef.</title>
        <authorList>
            <person name="Toyotome T."/>
            <person name="Hosono M."/>
            <person name="Torimaru M."/>
            <person name="Fukuda K."/>
            <person name="Mikami N."/>
        </authorList>
    </citation>
    <scope>NUCLEOTIDE SEQUENCE [LARGE SCALE GENOMIC DNA]</scope>
    <source>
        <strain evidence="2 3">KT1a</strain>
    </source>
</reference>
<keyword evidence="1" id="KW-0812">Transmembrane</keyword>
<feature type="transmembrane region" description="Helical" evidence="1">
    <location>
        <begin position="163"/>
        <end position="180"/>
    </location>
</feature>
<keyword evidence="1" id="KW-1133">Transmembrane helix</keyword>
<keyword evidence="3" id="KW-1185">Reference proteome</keyword>
<evidence type="ECO:0000256" key="1">
    <source>
        <dbReference type="SAM" id="Phobius"/>
    </source>
</evidence>
<sequence length="225" mass="26157">MPTSYYRVVLDSDSSENISFPSIAADDMITRSYAYIETPTLYSPLYAKPVPFPIMAAKTDTPIFYVSDLIPTSYDRVKDYINKKLDTLYSFIIAVCMAIVNFFFPFVKRTVCDISIDRPSTLMSAFNFVLKALYVVDEDSLEEVNATIKCIRIPTDKRNHQPVLIAVIVVFLIALLAKYGRRIRMRYNRLPVFQTLDRIAFPFPNLREMGINWYNRFLESIDWLY</sequence>
<evidence type="ECO:0000313" key="3">
    <source>
        <dbReference type="Proteomes" id="UP001473302"/>
    </source>
</evidence>
<organism evidence="2 3">
    <name type="scientific">Mucor flavus</name>
    <dbReference type="NCBI Taxonomy" id="439312"/>
    <lineage>
        <taxon>Eukaryota</taxon>
        <taxon>Fungi</taxon>
        <taxon>Fungi incertae sedis</taxon>
        <taxon>Mucoromycota</taxon>
        <taxon>Mucoromycotina</taxon>
        <taxon>Mucoromycetes</taxon>
        <taxon>Mucorales</taxon>
        <taxon>Mucorineae</taxon>
        <taxon>Mucoraceae</taxon>
        <taxon>Mucor</taxon>
    </lineage>
</organism>
<dbReference type="EMBL" id="BAABUK010000017">
    <property type="protein sequence ID" value="GAA5813590.1"/>
    <property type="molecule type" value="Genomic_DNA"/>
</dbReference>
<accession>A0ABP9Z3A5</accession>
<gene>
    <name evidence="2" type="ORF">MFLAVUS_007073</name>
</gene>
<keyword evidence="1" id="KW-0472">Membrane</keyword>
<comment type="caution">
    <text evidence="2">The sequence shown here is derived from an EMBL/GenBank/DDBJ whole genome shotgun (WGS) entry which is preliminary data.</text>
</comment>
<feature type="transmembrane region" description="Helical" evidence="1">
    <location>
        <begin position="88"/>
        <end position="107"/>
    </location>
</feature>
<dbReference type="Proteomes" id="UP001473302">
    <property type="component" value="Unassembled WGS sequence"/>
</dbReference>
<protein>
    <submittedName>
        <fullName evidence="2">Uncharacterized protein</fullName>
    </submittedName>
</protein>
<proteinExistence type="predicted"/>
<name>A0ABP9Z3A5_9FUNG</name>